<proteinExistence type="predicted"/>
<evidence type="ECO:0000256" key="1">
    <source>
        <dbReference type="SAM" id="MobiDB-lite"/>
    </source>
</evidence>
<evidence type="ECO:0000313" key="4">
    <source>
        <dbReference type="Proteomes" id="UP000179642"/>
    </source>
</evidence>
<dbReference type="AlphaFoldDB" id="A0A1S2Q7M9"/>
<accession>A0A1S2Q7M9</accession>
<name>A0A1S2Q7M9_9ACTN</name>
<dbReference type="EMBL" id="MLYO01000045">
    <property type="protein sequence ID" value="OIK01225.1"/>
    <property type="molecule type" value="Genomic_DNA"/>
</dbReference>
<organism evidence="3 4">
    <name type="scientific">Streptomyces monashensis</name>
    <dbReference type="NCBI Taxonomy" id="1678012"/>
    <lineage>
        <taxon>Bacteria</taxon>
        <taxon>Bacillati</taxon>
        <taxon>Actinomycetota</taxon>
        <taxon>Actinomycetes</taxon>
        <taxon>Kitasatosporales</taxon>
        <taxon>Streptomycetaceae</taxon>
        <taxon>Streptomyces</taxon>
    </lineage>
</organism>
<evidence type="ECO:0000313" key="3">
    <source>
        <dbReference type="EMBL" id="OIK01225.1"/>
    </source>
</evidence>
<feature type="signal peptide" evidence="2">
    <location>
        <begin position="1"/>
        <end position="33"/>
    </location>
</feature>
<comment type="caution">
    <text evidence="3">The sequence shown here is derived from an EMBL/GenBank/DDBJ whole genome shotgun (WGS) entry which is preliminary data.</text>
</comment>
<protein>
    <submittedName>
        <fullName evidence="3">Uncharacterized protein</fullName>
    </submittedName>
</protein>
<feature type="region of interest" description="Disordered" evidence="1">
    <location>
        <begin position="48"/>
        <end position="69"/>
    </location>
</feature>
<keyword evidence="4" id="KW-1185">Reference proteome</keyword>
<reference evidence="3 4" key="1">
    <citation type="submission" date="2016-10" db="EMBL/GenBank/DDBJ databases">
        <title>Genome sequence of Streptomyces sp. MUSC 1.</title>
        <authorList>
            <person name="Lee L.-H."/>
            <person name="Ser H.-L."/>
            <person name="Law J.W.-F."/>
        </authorList>
    </citation>
    <scope>NUCLEOTIDE SEQUENCE [LARGE SCALE GENOMIC DNA]</scope>
    <source>
        <strain evidence="3 4">MUSC 1</strain>
    </source>
</reference>
<keyword evidence="2" id="KW-0732">Signal</keyword>
<evidence type="ECO:0000256" key="2">
    <source>
        <dbReference type="SAM" id="SignalP"/>
    </source>
</evidence>
<feature type="chain" id="PRO_5039564916" evidence="2">
    <location>
        <begin position="34"/>
        <end position="69"/>
    </location>
</feature>
<dbReference type="RefSeq" id="WP_071383419.1">
    <property type="nucleotide sequence ID" value="NZ_MLYO01000045.1"/>
</dbReference>
<dbReference type="Proteomes" id="UP000179642">
    <property type="component" value="Unassembled WGS sequence"/>
</dbReference>
<sequence length="69" mass="6744">MRSIALRTKTALTALAGAGVLTLAIAAAGPANGVGRDLAQVTAGLSGSHTAAGPVLADDRQPTLTRVHA</sequence>
<gene>
    <name evidence="3" type="ORF">BIV23_26155</name>
</gene>